<reference evidence="1 2" key="5">
    <citation type="journal article" date="2019" name="Gigascience">
        <title>A chromosome-scale genome assembly of cucumber (Cucumis sativus L.).</title>
        <authorList>
            <person name="Li Q."/>
            <person name="Li H."/>
            <person name="Huang W."/>
            <person name="Xu Y."/>
            <person name="Zhou Q."/>
            <person name="Wang S."/>
            <person name="Ruan J."/>
            <person name="Huang S."/>
            <person name="Zhang Z."/>
        </authorList>
    </citation>
    <scope>NUCLEOTIDE SEQUENCE [LARGE SCALE GENOMIC DNA]</scope>
    <source>
        <strain evidence="2">cv. 9930</strain>
        <tissue evidence="1">Leaf</tissue>
    </source>
</reference>
<reference evidence="1 2" key="2">
    <citation type="journal article" date="2009" name="PLoS ONE">
        <title>An integrated genetic and cytogenetic map of the cucumber genome.</title>
        <authorList>
            <person name="Ren Y."/>
            <person name="Zhang Z."/>
            <person name="Liu J."/>
            <person name="Staub J.E."/>
            <person name="Han Y."/>
            <person name="Cheng Z."/>
            <person name="Li X."/>
            <person name="Lu J."/>
            <person name="Miao H."/>
            <person name="Kang H."/>
            <person name="Xie B."/>
            <person name="Gu X."/>
            <person name="Wang X."/>
            <person name="Du Y."/>
            <person name="Jin W."/>
            <person name="Huang S."/>
        </authorList>
    </citation>
    <scope>NUCLEOTIDE SEQUENCE [LARGE SCALE GENOMIC DNA]</scope>
    <source>
        <strain evidence="2">cv. 9930</strain>
        <tissue evidence="1">Leaf</tissue>
    </source>
</reference>
<reference evidence="1 2" key="3">
    <citation type="journal article" date="2010" name="BMC Genomics">
        <title>Transcriptome sequencing and comparative analysis of cucumber flowers with different sex types.</title>
        <authorList>
            <person name="Guo S."/>
            <person name="Zheng Y."/>
            <person name="Joung J.G."/>
            <person name="Liu S."/>
            <person name="Zhang Z."/>
            <person name="Crasta O.R."/>
            <person name="Sobral B.W."/>
            <person name="Xu Y."/>
            <person name="Huang S."/>
            <person name="Fei Z."/>
        </authorList>
    </citation>
    <scope>NUCLEOTIDE SEQUENCE [LARGE SCALE GENOMIC DNA]</scope>
    <source>
        <strain evidence="2">cv. 9930</strain>
        <tissue evidence="1">Leaf</tissue>
    </source>
</reference>
<reference evidence="1 2" key="1">
    <citation type="journal article" date="2009" name="Nat. Genet.">
        <title>The genome of the cucumber, Cucumis sativus L.</title>
        <authorList>
            <person name="Huang S."/>
            <person name="Li R."/>
            <person name="Zhang Z."/>
            <person name="Li L."/>
            <person name="Gu X."/>
            <person name="Fan W."/>
            <person name="Lucas W.J."/>
            <person name="Wang X."/>
            <person name="Xie B."/>
            <person name="Ni P."/>
            <person name="Ren Y."/>
            <person name="Zhu H."/>
            <person name="Li J."/>
            <person name="Lin K."/>
            <person name="Jin W."/>
            <person name="Fei Z."/>
            <person name="Li G."/>
            <person name="Staub J."/>
            <person name="Kilian A."/>
            <person name="van der Vossen E.A."/>
            <person name="Wu Y."/>
            <person name="Guo J."/>
            <person name="He J."/>
            <person name="Jia Z."/>
            <person name="Ren Y."/>
            <person name="Tian G."/>
            <person name="Lu Y."/>
            <person name="Ruan J."/>
            <person name="Qian W."/>
            <person name="Wang M."/>
            <person name="Huang Q."/>
            <person name="Li B."/>
            <person name="Xuan Z."/>
            <person name="Cao J."/>
            <person name="Asan"/>
            <person name="Wu Z."/>
            <person name="Zhang J."/>
            <person name="Cai Q."/>
            <person name="Bai Y."/>
            <person name="Zhao B."/>
            <person name="Han Y."/>
            <person name="Li Y."/>
            <person name="Li X."/>
            <person name="Wang S."/>
            <person name="Shi Q."/>
            <person name="Liu S."/>
            <person name="Cho W.K."/>
            <person name="Kim J.Y."/>
            <person name="Xu Y."/>
            <person name="Heller-Uszynska K."/>
            <person name="Miao H."/>
            <person name="Cheng Z."/>
            <person name="Zhang S."/>
            <person name="Wu J."/>
            <person name="Yang Y."/>
            <person name="Kang H."/>
            <person name="Li M."/>
            <person name="Liang H."/>
            <person name="Ren X."/>
            <person name="Shi Z."/>
            <person name="Wen M."/>
            <person name="Jian M."/>
            <person name="Yang H."/>
            <person name="Zhang G."/>
            <person name="Yang Z."/>
            <person name="Chen R."/>
            <person name="Liu S."/>
            <person name="Li J."/>
            <person name="Ma L."/>
            <person name="Liu H."/>
            <person name="Zhou Y."/>
            <person name="Zhao J."/>
            <person name="Fang X."/>
            <person name="Li G."/>
            <person name="Fang L."/>
            <person name="Li Y."/>
            <person name="Liu D."/>
            <person name="Zheng H."/>
            <person name="Zhang Y."/>
            <person name="Qin N."/>
            <person name="Li Z."/>
            <person name="Yang G."/>
            <person name="Yang S."/>
            <person name="Bolund L."/>
            <person name="Kristiansen K."/>
            <person name="Zheng H."/>
            <person name="Li S."/>
            <person name="Zhang X."/>
            <person name="Yang H."/>
            <person name="Wang J."/>
            <person name="Sun R."/>
            <person name="Zhang B."/>
            <person name="Jiang S."/>
            <person name="Wang J."/>
            <person name="Du Y."/>
            <person name="Li S."/>
        </authorList>
    </citation>
    <scope>NUCLEOTIDE SEQUENCE [LARGE SCALE GENOMIC DNA]</scope>
    <source>
        <strain evidence="2">cv. 9930</strain>
        <tissue evidence="1">Leaf</tissue>
    </source>
</reference>
<comment type="caution">
    <text evidence="1">The sequence shown here is derived from an EMBL/GenBank/DDBJ whole genome shotgun (WGS) entry which is preliminary data.</text>
</comment>
<evidence type="ECO:0000313" key="1">
    <source>
        <dbReference type="EMBL" id="KAE8637281.1"/>
    </source>
</evidence>
<keyword evidence="2" id="KW-1185">Reference proteome</keyword>
<dbReference type="EMBL" id="ACHR03000056">
    <property type="protein sequence ID" value="KAE8637281.1"/>
    <property type="molecule type" value="Genomic_DNA"/>
</dbReference>
<evidence type="ECO:0000313" key="2">
    <source>
        <dbReference type="Proteomes" id="UP000029981"/>
    </source>
</evidence>
<organism evidence="1 2">
    <name type="scientific">Cucumis sativus</name>
    <name type="common">Cucumber</name>
    <dbReference type="NCBI Taxonomy" id="3659"/>
    <lineage>
        <taxon>Eukaryota</taxon>
        <taxon>Viridiplantae</taxon>
        <taxon>Streptophyta</taxon>
        <taxon>Embryophyta</taxon>
        <taxon>Tracheophyta</taxon>
        <taxon>Spermatophyta</taxon>
        <taxon>Magnoliopsida</taxon>
        <taxon>eudicotyledons</taxon>
        <taxon>Gunneridae</taxon>
        <taxon>Pentapetalae</taxon>
        <taxon>rosids</taxon>
        <taxon>fabids</taxon>
        <taxon>Cucurbitales</taxon>
        <taxon>Cucurbitaceae</taxon>
        <taxon>Benincaseae</taxon>
        <taxon>Cucumis</taxon>
    </lineage>
</organism>
<proteinExistence type="predicted"/>
<protein>
    <submittedName>
        <fullName evidence="1">Uncharacterized protein</fullName>
    </submittedName>
</protein>
<name>A0ACB6HBR5_CUCSA</name>
<sequence length="45" mass="5140">MNGYMSVSARERLSLLICIAQKKLKLKTERQAYALSANFLLKLPQ</sequence>
<feature type="non-terminal residue" evidence="1">
    <location>
        <position position="45"/>
    </location>
</feature>
<accession>A0ACB6HBR5</accession>
<reference evidence="1 2" key="4">
    <citation type="journal article" date="2011" name="BMC Genomics">
        <title>RNA-Seq improves annotation of protein-coding genes in the cucumber genome.</title>
        <authorList>
            <person name="Li Z."/>
            <person name="Zhang Z."/>
            <person name="Yan P."/>
            <person name="Huang S."/>
            <person name="Fei Z."/>
            <person name="Lin K."/>
        </authorList>
    </citation>
    <scope>NUCLEOTIDE SEQUENCE [LARGE SCALE GENOMIC DNA]</scope>
    <source>
        <strain evidence="2">cv. 9930</strain>
        <tissue evidence="1">Leaf</tissue>
    </source>
</reference>
<gene>
    <name evidence="1" type="ORF">Csa_023974</name>
</gene>
<dbReference type="Proteomes" id="UP000029981">
    <property type="component" value="Unassembled WGS sequence"/>
</dbReference>